<proteinExistence type="predicted"/>
<dbReference type="Pfam" id="PF26593">
    <property type="entry name" value="TraC-like"/>
    <property type="match status" value="1"/>
</dbReference>
<evidence type="ECO:0000259" key="1">
    <source>
        <dbReference type="Pfam" id="PF26593"/>
    </source>
</evidence>
<sequence>MSDNTNQDDQFGADPTQLTLPRVDTDLRVFGPCTRNDLPLFIPAGLAGVAGVGTFMAGYPTASLVSIPAVGALSFGAMVAKVTTDEWTSPREMVRNKHVHLQRSKVMPWSHDDTVANDVSGVRRFREDGTIEMHDGRVVGAVRISPTNTALMSDSKENSLAAALSSAIDEGIKDDSFRVFATTRPYREDILAEQYRERASEFDDDLQAEYIRDVGAFLEGEDADAWDAREWRYYIVMDATPIDVGVGNDVPSLWDTFNPLTDSNPAADVTTEDVAEEVQSRLDAVCSALADVNGVSAVPVGVREHAEIVMRHWTGREQSPSDGLVEKLTERSEYDHARRDATDSEGFASLHADTTPAENMTNPEVYDADSGLIEIGNEYARVLWVAEFPTAPDAMYLRDLFNQTGLDLDVTLRVVPEDKQQVIADLETDIAQVDAEAMERSEESDVTAMDVEHDIDAYVKMRELLRDTPTQPWRLTAYVTVRGDTVEQVEEDTEAVRDILESAPADCHPVVVGDRQHEAYESASPCGTDAFREVADVEKSTRVLGGAIGAAFPWSAEDVIEPEGMDFGRNEQNGGLIRIDPFDRPGPPHMLTAGQSRSGKTYSASKAAARWYLEGDDRTLIVCDTQSGFDGLTQLLGGKHIVVDGKQQINPLAISPPPEYVSDYAGGQIDQFRMKIDEATQFIVNLLRSQGVTGASEHAPLISHTLEETYADHDIYPNEPASLTNDSPTLGDFVDKLVEMSEAPEEYSFSDAGYEVEVREREIGELLTKLSSFREDGKYKNLVAETGSLLDEDVDMAYLDLQQVDSENDAEKSAMMQLMLSQVYEKVKRADGEVVFLIDEAHFLLHDESMVQWLQKAAREWARYDACMWFLSQSPKDFVTLGTAAGNKDTITEQCSMIHLFSNPLAKKRVFTDGFGLNDKQTWFVQEGATAGKSGQGFSECLINAKGVQGWIQTRVQASPLEDALLSYTPREHGRLEEYLEGHDVPTGGVQ</sequence>
<dbReference type="EMBL" id="FODV01000042">
    <property type="protein sequence ID" value="SEP30964.1"/>
    <property type="molecule type" value="Genomic_DNA"/>
</dbReference>
<dbReference type="Gene3D" id="3.40.50.300">
    <property type="entry name" value="P-loop containing nucleotide triphosphate hydrolases"/>
    <property type="match status" value="2"/>
</dbReference>
<feature type="domain" description="TraC-like" evidence="1">
    <location>
        <begin position="124"/>
        <end position="315"/>
    </location>
</feature>
<name>A0A1H8WTD1_9EURY</name>
<dbReference type="InterPro" id="IPR051162">
    <property type="entry name" value="T4SS_component"/>
</dbReference>
<reference evidence="3" key="1">
    <citation type="submission" date="2016-10" db="EMBL/GenBank/DDBJ databases">
        <authorList>
            <person name="Varghese N."/>
            <person name="Submissions S."/>
        </authorList>
    </citation>
    <scope>NUCLEOTIDE SEQUENCE [LARGE SCALE GENOMIC DNA]</scope>
    <source>
        <strain evidence="3">CGMCC 1.10121</strain>
    </source>
</reference>
<dbReference type="Proteomes" id="UP000199126">
    <property type="component" value="Unassembled WGS sequence"/>
</dbReference>
<dbReference type="RefSeq" id="WP_089828108.1">
    <property type="nucleotide sequence ID" value="NZ_FODV01000042.1"/>
</dbReference>
<organism evidence="2 3">
    <name type="scientific">Halogranum amylolyticum</name>
    <dbReference type="NCBI Taxonomy" id="660520"/>
    <lineage>
        <taxon>Archaea</taxon>
        <taxon>Methanobacteriati</taxon>
        <taxon>Methanobacteriota</taxon>
        <taxon>Stenosarchaea group</taxon>
        <taxon>Halobacteria</taxon>
        <taxon>Halobacteriales</taxon>
        <taxon>Haloferacaceae</taxon>
    </lineage>
</organism>
<keyword evidence="3" id="KW-1185">Reference proteome</keyword>
<evidence type="ECO:0000313" key="3">
    <source>
        <dbReference type="Proteomes" id="UP000199126"/>
    </source>
</evidence>
<dbReference type="InterPro" id="IPR058596">
    <property type="entry name" value="TraC-like_dom"/>
</dbReference>
<evidence type="ECO:0000313" key="2">
    <source>
        <dbReference type="EMBL" id="SEP30964.1"/>
    </source>
</evidence>
<dbReference type="OrthoDB" id="308309at2157"/>
<dbReference type="InterPro" id="IPR027417">
    <property type="entry name" value="P-loop_NTPase"/>
</dbReference>
<dbReference type="SUPFAM" id="SSF52540">
    <property type="entry name" value="P-loop containing nucleoside triphosphate hydrolases"/>
    <property type="match status" value="1"/>
</dbReference>
<dbReference type="PANTHER" id="PTHR30121:SF6">
    <property type="entry name" value="SLR6007 PROTEIN"/>
    <property type="match status" value="1"/>
</dbReference>
<accession>A0A1H8WTD1</accession>
<dbReference type="AlphaFoldDB" id="A0A1H8WTD1"/>
<gene>
    <name evidence="2" type="ORF">SAMN04487948_14211</name>
</gene>
<dbReference type="PANTHER" id="PTHR30121">
    <property type="entry name" value="UNCHARACTERIZED PROTEIN YJGR-RELATED"/>
    <property type="match status" value="1"/>
</dbReference>
<protein>
    <recommendedName>
        <fullName evidence="1">TraC-like domain-containing protein</fullName>
    </recommendedName>
</protein>